<feature type="domain" description="NB-ARC" evidence="4">
    <location>
        <begin position="330"/>
        <end position="468"/>
    </location>
</feature>
<dbReference type="Pfam" id="PF01734">
    <property type="entry name" value="Patatin"/>
    <property type="match status" value="1"/>
</dbReference>
<evidence type="ECO:0000313" key="6">
    <source>
        <dbReference type="EMBL" id="KIM27311.1"/>
    </source>
</evidence>
<feature type="domain" description="PNPLA" evidence="5">
    <location>
        <begin position="2"/>
        <end position="135"/>
    </location>
</feature>
<keyword evidence="7" id="KW-1185">Reference proteome</keyword>
<dbReference type="EMBL" id="KN824299">
    <property type="protein sequence ID" value="KIM27311.1"/>
    <property type="molecule type" value="Genomic_DNA"/>
</dbReference>
<evidence type="ECO:0000259" key="4">
    <source>
        <dbReference type="Pfam" id="PF00931"/>
    </source>
</evidence>
<dbReference type="InterPro" id="IPR002182">
    <property type="entry name" value="NB-ARC"/>
</dbReference>
<organism evidence="6 7">
    <name type="scientific">Serendipita vermifera MAFF 305830</name>
    <dbReference type="NCBI Taxonomy" id="933852"/>
    <lineage>
        <taxon>Eukaryota</taxon>
        <taxon>Fungi</taxon>
        <taxon>Dikarya</taxon>
        <taxon>Basidiomycota</taxon>
        <taxon>Agaricomycotina</taxon>
        <taxon>Agaricomycetes</taxon>
        <taxon>Sebacinales</taxon>
        <taxon>Serendipitaceae</taxon>
        <taxon>Serendipita</taxon>
    </lineage>
</organism>
<keyword evidence="3" id="KW-0443">Lipid metabolism</keyword>
<evidence type="ECO:0000256" key="3">
    <source>
        <dbReference type="ARBA" id="ARBA00023098"/>
    </source>
</evidence>
<accession>A0A0C3B759</accession>
<dbReference type="STRING" id="933852.A0A0C3B759"/>
<dbReference type="Gene3D" id="3.40.50.300">
    <property type="entry name" value="P-loop containing nucleotide triphosphate hydrolases"/>
    <property type="match status" value="1"/>
</dbReference>
<dbReference type="GO" id="GO:0016042">
    <property type="term" value="P:lipid catabolic process"/>
    <property type="evidence" value="ECO:0007669"/>
    <property type="project" value="UniProtKB-KW"/>
</dbReference>
<dbReference type="SUPFAM" id="SSF52540">
    <property type="entry name" value="P-loop containing nucleoside triphosphate hydrolases"/>
    <property type="match status" value="1"/>
</dbReference>
<proteinExistence type="predicted"/>
<dbReference type="InterPro" id="IPR027417">
    <property type="entry name" value="P-loop_NTPase"/>
</dbReference>
<dbReference type="InterPro" id="IPR002641">
    <property type="entry name" value="PNPLA_dom"/>
</dbReference>
<dbReference type="GO" id="GO:0043531">
    <property type="term" value="F:ADP binding"/>
    <property type="evidence" value="ECO:0007669"/>
    <property type="project" value="InterPro"/>
</dbReference>
<dbReference type="AlphaFoldDB" id="A0A0C3B759"/>
<dbReference type="Proteomes" id="UP000054097">
    <property type="component" value="Unassembled WGS sequence"/>
</dbReference>
<dbReference type="GO" id="GO:0046486">
    <property type="term" value="P:glycerolipid metabolic process"/>
    <property type="evidence" value="ECO:0007669"/>
    <property type="project" value="UniProtKB-ARBA"/>
</dbReference>
<dbReference type="GO" id="GO:0047499">
    <property type="term" value="F:calcium-independent phospholipase A2 activity"/>
    <property type="evidence" value="ECO:0007669"/>
    <property type="project" value="TreeGrafter"/>
</dbReference>
<dbReference type="HOGENOM" id="CLU_000288_144_5_1"/>
<sequence length="614" mass="68599">MVFDMIGGVGSGGFIAILLVLFRLTAEEALEEFSNLNVNILDKQDIDAKTRTAALRGCVDCLLVKYKIDRTTRLLDVTNRSKGCKLAVAISYKHNARSICILRNYPSQQAVSPNLTIAEAVLATLATPPLFTSTQILKDAATFDYISADWALSNPTQELITEAHETFGAEAKVACLLSLGCGNAGVFASPDSFSMEEWNKLLECLVMDSERKANNLASQMGPLGFHHRFSVSRGLERNRKGINIITTGIIIQHTQAYLEELQVSRQIEICINALRFQTEIVSLNQLRYLGGGQTLSPQLPPLTKTFVMRKKPWEFIEKVLLLKRDSGDTNGPRMLLVTGIGGCGKTQLMLRFMKEHKSRFTYQFFIDGSSEDRIRSDMVRNVRAIGTEHSQKTFEDCILFLSQLPRNGQSLLLYDNVDDPNLDLSSLLPQGDSCAIAITSRNHVLGELDPEAHLPLDIMAVEEATELLLHGSSRSTMVTDQVRKDIVALAETLGCLPIALQQACAYMRQAKCSASAYLSRLSKNRAKLLGRTIKYQVDMQSISTYAAFEMSFEKLPVPSQKLLRLVSYFHWAGFPLELIDQAAQHNFVYYEQTPVQHGDDFYIGRQLLESIFFR</sequence>
<dbReference type="GO" id="GO:0019369">
    <property type="term" value="P:arachidonate metabolic process"/>
    <property type="evidence" value="ECO:0007669"/>
    <property type="project" value="TreeGrafter"/>
</dbReference>
<dbReference type="InterPro" id="IPR016035">
    <property type="entry name" value="Acyl_Trfase/lysoPLipase"/>
</dbReference>
<evidence type="ECO:0000256" key="2">
    <source>
        <dbReference type="ARBA" id="ARBA00022963"/>
    </source>
</evidence>
<reference evidence="7" key="2">
    <citation type="submission" date="2015-01" db="EMBL/GenBank/DDBJ databases">
        <title>Evolutionary Origins and Diversification of the Mycorrhizal Mutualists.</title>
        <authorList>
            <consortium name="DOE Joint Genome Institute"/>
            <consortium name="Mycorrhizal Genomics Consortium"/>
            <person name="Kohler A."/>
            <person name="Kuo A."/>
            <person name="Nagy L.G."/>
            <person name="Floudas D."/>
            <person name="Copeland A."/>
            <person name="Barry K.W."/>
            <person name="Cichocki N."/>
            <person name="Veneault-Fourrey C."/>
            <person name="LaButti K."/>
            <person name="Lindquist E.A."/>
            <person name="Lipzen A."/>
            <person name="Lundell T."/>
            <person name="Morin E."/>
            <person name="Murat C."/>
            <person name="Riley R."/>
            <person name="Ohm R."/>
            <person name="Sun H."/>
            <person name="Tunlid A."/>
            <person name="Henrissat B."/>
            <person name="Grigoriev I.V."/>
            <person name="Hibbett D.S."/>
            <person name="Martin F."/>
        </authorList>
    </citation>
    <scope>NUCLEOTIDE SEQUENCE [LARGE SCALE GENOMIC DNA]</scope>
    <source>
        <strain evidence="7">MAFF 305830</strain>
    </source>
</reference>
<feature type="non-terminal residue" evidence="6">
    <location>
        <position position="614"/>
    </location>
</feature>
<dbReference type="PANTHER" id="PTHR24185">
    <property type="entry name" value="CALCIUM-INDEPENDENT PHOSPHOLIPASE A2-GAMMA"/>
    <property type="match status" value="1"/>
</dbReference>
<dbReference type="GO" id="GO:0016020">
    <property type="term" value="C:membrane"/>
    <property type="evidence" value="ECO:0007669"/>
    <property type="project" value="TreeGrafter"/>
</dbReference>
<evidence type="ECO:0000313" key="7">
    <source>
        <dbReference type="Proteomes" id="UP000054097"/>
    </source>
</evidence>
<dbReference type="OrthoDB" id="5086500at2759"/>
<dbReference type="Gene3D" id="3.40.1090.10">
    <property type="entry name" value="Cytosolic phospholipase A2 catalytic domain"/>
    <property type="match status" value="1"/>
</dbReference>
<dbReference type="PANTHER" id="PTHR24185:SF1">
    <property type="entry name" value="CALCIUM-INDEPENDENT PHOSPHOLIPASE A2-GAMMA"/>
    <property type="match status" value="1"/>
</dbReference>
<gene>
    <name evidence="6" type="ORF">M408DRAFT_168883</name>
</gene>
<reference evidence="6 7" key="1">
    <citation type="submission" date="2014-04" db="EMBL/GenBank/DDBJ databases">
        <authorList>
            <consortium name="DOE Joint Genome Institute"/>
            <person name="Kuo A."/>
            <person name="Zuccaro A."/>
            <person name="Kohler A."/>
            <person name="Nagy L.G."/>
            <person name="Floudas D."/>
            <person name="Copeland A."/>
            <person name="Barry K.W."/>
            <person name="Cichocki N."/>
            <person name="Veneault-Fourrey C."/>
            <person name="LaButti K."/>
            <person name="Lindquist E.A."/>
            <person name="Lipzen A."/>
            <person name="Lundell T."/>
            <person name="Morin E."/>
            <person name="Murat C."/>
            <person name="Sun H."/>
            <person name="Tunlid A."/>
            <person name="Henrissat B."/>
            <person name="Grigoriev I.V."/>
            <person name="Hibbett D.S."/>
            <person name="Martin F."/>
            <person name="Nordberg H.P."/>
            <person name="Cantor M.N."/>
            <person name="Hua S.X."/>
        </authorList>
    </citation>
    <scope>NUCLEOTIDE SEQUENCE [LARGE SCALE GENOMIC DNA]</scope>
    <source>
        <strain evidence="6 7">MAFF 305830</strain>
    </source>
</reference>
<evidence type="ECO:0000259" key="5">
    <source>
        <dbReference type="Pfam" id="PF01734"/>
    </source>
</evidence>
<dbReference type="SUPFAM" id="SSF52151">
    <property type="entry name" value="FabD/lysophospholipase-like"/>
    <property type="match status" value="1"/>
</dbReference>
<keyword evidence="2" id="KW-0442">Lipid degradation</keyword>
<evidence type="ECO:0000256" key="1">
    <source>
        <dbReference type="ARBA" id="ARBA00022801"/>
    </source>
</evidence>
<protein>
    <submittedName>
        <fullName evidence="6">Uncharacterized protein</fullName>
    </submittedName>
</protein>
<keyword evidence="1" id="KW-0378">Hydrolase</keyword>
<name>A0A0C3B759_SERVB</name>
<dbReference type="Pfam" id="PF00931">
    <property type="entry name" value="NB-ARC"/>
    <property type="match status" value="1"/>
</dbReference>